<dbReference type="PANTHER" id="PTHR43788">
    <property type="entry name" value="DNA2/NAM7 HELICASE FAMILY MEMBER"/>
    <property type="match status" value="1"/>
</dbReference>
<organism evidence="7 8">
    <name type="scientific">Pseudoduganella violacea</name>
    <dbReference type="NCBI Taxonomy" id="1715466"/>
    <lineage>
        <taxon>Bacteria</taxon>
        <taxon>Pseudomonadati</taxon>
        <taxon>Pseudomonadota</taxon>
        <taxon>Betaproteobacteria</taxon>
        <taxon>Burkholderiales</taxon>
        <taxon>Oxalobacteraceae</taxon>
        <taxon>Telluria group</taxon>
        <taxon>Pseudoduganella</taxon>
    </lineage>
</organism>
<keyword evidence="2" id="KW-0378">Hydrolase</keyword>
<keyword evidence="8" id="KW-1185">Reference proteome</keyword>
<comment type="caution">
    <text evidence="7">The sequence shown here is derived from an EMBL/GenBank/DDBJ whole genome shotgun (WGS) entry which is preliminary data.</text>
</comment>
<dbReference type="GO" id="GO:0016787">
    <property type="term" value="F:hydrolase activity"/>
    <property type="evidence" value="ECO:0007669"/>
    <property type="project" value="UniProtKB-KW"/>
</dbReference>
<dbReference type="InterPro" id="IPR041679">
    <property type="entry name" value="DNA2/NAM7-like_C"/>
</dbReference>
<dbReference type="PANTHER" id="PTHR43788:SF8">
    <property type="entry name" value="DNA-BINDING PROTEIN SMUBP-2"/>
    <property type="match status" value="1"/>
</dbReference>
<dbReference type="AlphaFoldDB" id="A0A7W5B7L3"/>
<evidence type="ECO:0000256" key="5">
    <source>
        <dbReference type="SAM" id="Coils"/>
    </source>
</evidence>
<evidence type="ECO:0000256" key="3">
    <source>
        <dbReference type="ARBA" id="ARBA00022806"/>
    </source>
</evidence>
<evidence type="ECO:0000259" key="6">
    <source>
        <dbReference type="Pfam" id="PF13087"/>
    </source>
</evidence>
<evidence type="ECO:0000313" key="8">
    <source>
        <dbReference type="Proteomes" id="UP000541535"/>
    </source>
</evidence>
<dbReference type="InterPro" id="IPR047187">
    <property type="entry name" value="SF1_C_Upf1"/>
</dbReference>
<protein>
    <recommendedName>
        <fullName evidence="6">DNA2/NAM7 helicase-like C-terminal domain-containing protein</fullName>
    </recommendedName>
</protein>
<dbReference type="EMBL" id="JACHXD010000002">
    <property type="protein sequence ID" value="MBB3118002.1"/>
    <property type="molecule type" value="Genomic_DNA"/>
</dbReference>
<name>A0A7W5B7L3_9BURK</name>
<dbReference type="GO" id="GO:0043139">
    <property type="term" value="F:5'-3' DNA helicase activity"/>
    <property type="evidence" value="ECO:0007669"/>
    <property type="project" value="TreeGrafter"/>
</dbReference>
<dbReference type="CDD" id="cd18808">
    <property type="entry name" value="SF1_C_Upf1"/>
    <property type="match status" value="1"/>
</dbReference>
<feature type="domain" description="DNA2/NAM7 helicase-like C-terminal" evidence="6">
    <location>
        <begin position="487"/>
        <end position="674"/>
    </location>
</feature>
<dbReference type="Proteomes" id="UP000541535">
    <property type="component" value="Unassembled WGS sequence"/>
</dbReference>
<sequence>MASTNVKAVENVLDSFAKIGAENGHERWLPYQGGFGLFLASESRESHHPTCTAWNHSFTDHETPEAVARAEQYYLGKATALFPQEDTVEGVSAALRRTLQYLQRKMQDIVAARYAVFRAAGEDPGEGAEVSCKRLLAEQQALIDAAQAAIEAAQRELHAQEQQARVLEGSHQRMREEIDRAEKAWLAYLESTPWWMDLLSFLPPVLRRRQARDRHFLLSNALTADLRHRDDGLEQHFKALRERAARHRSQALLALKERRAEVEHGLAAQTQRRAAAQQAQVKIDGIFQRWLEALQDGYEAMRDMALKDLNDAIDIMIRAVMFGLADRYWSGQWLLEMRQRLIAGESDSKGRVRLEAKYRRFAKLAPCLVSNFHMAPAFFTAWQGRDMPFWNTIDLLIVDEAGQVAPDVGASMFALARKAMVVGDTYQIEPVWNNGEGCDRANAVKFGLLSDVADARYDAMEQGGYTPASGSLMRVANQACRVRKYRDMRGLMLTEHRRCVPELIGYCNELIYAGRLQALRSRIPPEQRLLPPFGWLNVAGQDRKAGASRQNPEEAQAIVDWIKANRADIERHYADESGQPTPLWKLLGIVTPFAAQAAAIQRLLRKETPDLLHKSARLTVGTVHALQGAERSIVIFSPTYGPSFTGSAFYDQKPNMLNVAVSRAKDSFLVIGNAALFDKTKSSRPSGLLARYLFHPQWGAQLAGARKARLVV</sequence>
<dbReference type="Gene3D" id="3.40.50.300">
    <property type="entry name" value="P-loop containing nucleotide triphosphate hydrolases"/>
    <property type="match status" value="2"/>
</dbReference>
<evidence type="ECO:0000256" key="2">
    <source>
        <dbReference type="ARBA" id="ARBA00022801"/>
    </source>
</evidence>
<keyword evidence="4" id="KW-0067">ATP-binding</keyword>
<evidence type="ECO:0000256" key="4">
    <source>
        <dbReference type="ARBA" id="ARBA00022840"/>
    </source>
</evidence>
<keyword evidence="1" id="KW-0547">Nucleotide-binding</keyword>
<evidence type="ECO:0000313" key="7">
    <source>
        <dbReference type="EMBL" id="MBB3118002.1"/>
    </source>
</evidence>
<keyword evidence="3" id="KW-0347">Helicase</keyword>
<dbReference type="InterPro" id="IPR050534">
    <property type="entry name" value="Coronavir_polyprotein_1ab"/>
</dbReference>
<dbReference type="Pfam" id="PF13087">
    <property type="entry name" value="AAA_12"/>
    <property type="match status" value="1"/>
</dbReference>
<gene>
    <name evidence="7" type="ORF">FHS03_001028</name>
</gene>
<evidence type="ECO:0000256" key="1">
    <source>
        <dbReference type="ARBA" id="ARBA00022741"/>
    </source>
</evidence>
<keyword evidence="5" id="KW-0175">Coiled coil</keyword>
<reference evidence="7 8" key="1">
    <citation type="submission" date="2020-08" db="EMBL/GenBank/DDBJ databases">
        <title>Genomic Encyclopedia of Type Strains, Phase III (KMG-III): the genomes of soil and plant-associated and newly described type strains.</title>
        <authorList>
            <person name="Whitman W."/>
        </authorList>
    </citation>
    <scope>NUCLEOTIDE SEQUENCE [LARGE SCALE GENOMIC DNA]</scope>
    <source>
        <strain evidence="7 8">CECT 8897</strain>
    </source>
</reference>
<accession>A0A7W5B7L3</accession>
<proteinExistence type="predicted"/>
<feature type="coiled-coil region" evidence="5">
    <location>
        <begin position="136"/>
        <end position="184"/>
    </location>
</feature>
<dbReference type="GO" id="GO:0005524">
    <property type="term" value="F:ATP binding"/>
    <property type="evidence" value="ECO:0007669"/>
    <property type="project" value="UniProtKB-KW"/>
</dbReference>
<dbReference type="SUPFAM" id="SSF52540">
    <property type="entry name" value="P-loop containing nucleoside triphosphate hydrolases"/>
    <property type="match status" value="1"/>
</dbReference>
<dbReference type="InterPro" id="IPR027417">
    <property type="entry name" value="P-loop_NTPase"/>
</dbReference>